<feature type="domain" description="HTH gntR-type" evidence="4">
    <location>
        <begin position="2"/>
        <end position="69"/>
    </location>
</feature>
<dbReference type="InterPro" id="IPR000524">
    <property type="entry name" value="Tscrpt_reg_HTH_GntR"/>
</dbReference>
<evidence type="ECO:0000313" key="5">
    <source>
        <dbReference type="EMBL" id="QOL81700.1"/>
    </source>
</evidence>
<dbReference type="PROSITE" id="PS50949">
    <property type="entry name" value="HTH_GNTR"/>
    <property type="match status" value="1"/>
</dbReference>
<evidence type="ECO:0000256" key="2">
    <source>
        <dbReference type="ARBA" id="ARBA00023125"/>
    </source>
</evidence>
<dbReference type="PANTHER" id="PTHR43537">
    <property type="entry name" value="TRANSCRIPTIONAL REGULATOR, GNTR FAMILY"/>
    <property type="match status" value="1"/>
</dbReference>
<keyword evidence="2" id="KW-0238">DNA-binding</keyword>
<dbReference type="EMBL" id="CP045201">
    <property type="protein sequence ID" value="QOL81700.1"/>
    <property type="molecule type" value="Genomic_DNA"/>
</dbReference>
<dbReference type="SMART" id="SM00345">
    <property type="entry name" value="HTH_GNTR"/>
    <property type="match status" value="1"/>
</dbReference>
<dbReference type="GO" id="GO:0003677">
    <property type="term" value="F:DNA binding"/>
    <property type="evidence" value="ECO:0007669"/>
    <property type="project" value="UniProtKB-KW"/>
</dbReference>
<name>A0A7L9WRH9_9RHOB</name>
<reference evidence="5 6" key="1">
    <citation type="submission" date="2019-10" db="EMBL/GenBank/DDBJ databases">
        <title>Pseudopuniceibacterium sp. HQ09 islated from Antarctica.</title>
        <authorList>
            <person name="Liao L."/>
            <person name="Su S."/>
            <person name="Chen B."/>
            <person name="Yu Y."/>
        </authorList>
    </citation>
    <scope>NUCLEOTIDE SEQUENCE [LARGE SCALE GENOMIC DNA]</scope>
    <source>
        <strain evidence="5 6">HQ09</strain>
    </source>
</reference>
<dbReference type="PANTHER" id="PTHR43537:SF5">
    <property type="entry name" value="UXU OPERON TRANSCRIPTIONAL REGULATOR"/>
    <property type="match status" value="1"/>
</dbReference>
<sequence>MRKNSGEIAAVIRERICLRAGTDEMLLHEGQLATEFGVSRTPIRQVLQMLAYESLVETRSGIGTIVPPLLPAAQDADETAFRAILTAAATCPLAEVRLPDVVHLRLGEARRALRDDSLASDEKLFASLSALLEVTVALVGDHILVTALRAAYWRHIRWSLACGADARDVALARLAHLVSEAMALAEEGDLPALLSLLNNDTV</sequence>
<dbReference type="Pfam" id="PF00392">
    <property type="entry name" value="GntR"/>
    <property type="match status" value="1"/>
</dbReference>
<dbReference type="InterPro" id="IPR036388">
    <property type="entry name" value="WH-like_DNA-bd_sf"/>
</dbReference>
<dbReference type="GO" id="GO:0003700">
    <property type="term" value="F:DNA-binding transcription factor activity"/>
    <property type="evidence" value="ECO:0007669"/>
    <property type="project" value="InterPro"/>
</dbReference>
<organism evidence="5 6">
    <name type="scientific">Pseudooceanicola spongiae</name>
    <dbReference type="NCBI Taxonomy" id="2613965"/>
    <lineage>
        <taxon>Bacteria</taxon>
        <taxon>Pseudomonadati</taxon>
        <taxon>Pseudomonadota</taxon>
        <taxon>Alphaproteobacteria</taxon>
        <taxon>Rhodobacterales</taxon>
        <taxon>Paracoccaceae</taxon>
        <taxon>Pseudooceanicola</taxon>
    </lineage>
</organism>
<accession>A0A7L9WRH9</accession>
<keyword evidence="3" id="KW-0804">Transcription</keyword>
<dbReference type="Proteomes" id="UP000594118">
    <property type="component" value="Chromosome"/>
</dbReference>
<evidence type="ECO:0000256" key="1">
    <source>
        <dbReference type="ARBA" id="ARBA00023015"/>
    </source>
</evidence>
<dbReference type="RefSeq" id="WP_226941678.1">
    <property type="nucleotide sequence ID" value="NZ_CP045201.1"/>
</dbReference>
<evidence type="ECO:0000256" key="3">
    <source>
        <dbReference type="ARBA" id="ARBA00023163"/>
    </source>
</evidence>
<dbReference type="AlphaFoldDB" id="A0A7L9WRH9"/>
<proteinExistence type="predicted"/>
<keyword evidence="1" id="KW-0805">Transcription regulation</keyword>
<dbReference type="SUPFAM" id="SSF46785">
    <property type="entry name" value="Winged helix' DNA-binding domain"/>
    <property type="match status" value="1"/>
</dbReference>
<keyword evidence="6" id="KW-1185">Reference proteome</keyword>
<dbReference type="KEGG" id="pshq:F3W81_13240"/>
<dbReference type="InterPro" id="IPR036390">
    <property type="entry name" value="WH_DNA-bd_sf"/>
</dbReference>
<gene>
    <name evidence="5" type="ORF">F3W81_13240</name>
</gene>
<dbReference type="Gene3D" id="1.10.10.10">
    <property type="entry name" value="Winged helix-like DNA-binding domain superfamily/Winged helix DNA-binding domain"/>
    <property type="match status" value="1"/>
</dbReference>
<evidence type="ECO:0000313" key="6">
    <source>
        <dbReference type="Proteomes" id="UP000594118"/>
    </source>
</evidence>
<dbReference type="PRINTS" id="PR00035">
    <property type="entry name" value="HTHGNTR"/>
</dbReference>
<protein>
    <submittedName>
        <fullName evidence="5">GntR family transcriptional regulator</fullName>
    </submittedName>
</protein>
<evidence type="ECO:0000259" key="4">
    <source>
        <dbReference type="PROSITE" id="PS50949"/>
    </source>
</evidence>